<evidence type="ECO:0000313" key="1">
    <source>
        <dbReference type="EMBL" id="CAG9324388.1"/>
    </source>
</evidence>
<reference evidence="1" key="1">
    <citation type="submission" date="2021-09" db="EMBL/GenBank/DDBJ databases">
        <authorList>
            <consortium name="AG Swart"/>
            <person name="Singh M."/>
            <person name="Singh A."/>
            <person name="Seah K."/>
            <person name="Emmerich C."/>
        </authorList>
    </citation>
    <scope>NUCLEOTIDE SEQUENCE</scope>
    <source>
        <strain evidence="1">ATCC30299</strain>
    </source>
</reference>
<dbReference type="EMBL" id="CAJZBQ010000036">
    <property type="protein sequence ID" value="CAG9324388.1"/>
    <property type="molecule type" value="Genomic_DNA"/>
</dbReference>
<dbReference type="Proteomes" id="UP001162131">
    <property type="component" value="Unassembled WGS sequence"/>
</dbReference>
<proteinExistence type="predicted"/>
<accession>A0AAU9JFJ4</accession>
<keyword evidence="2" id="KW-1185">Reference proteome</keyword>
<organism evidence="1 2">
    <name type="scientific">Blepharisma stoltei</name>
    <dbReference type="NCBI Taxonomy" id="1481888"/>
    <lineage>
        <taxon>Eukaryota</taxon>
        <taxon>Sar</taxon>
        <taxon>Alveolata</taxon>
        <taxon>Ciliophora</taxon>
        <taxon>Postciliodesmatophora</taxon>
        <taxon>Heterotrichea</taxon>
        <taxon>Heterotrichida</taxon>
        <taxon>Blepharismidae</taxon>
        <taxon>Blepharisma</taxon>
    </lineage>
</organism>
<sequence>MGQVCCVERENEYKPKDKNQKNKNLARLRANSDIQQKKIPKEVPISPQSAYDSDISYHNSSIDIKFFVISLQYIKDNLITQEEVMKIYIDQKEKPITKNSLISATLFYWGEYTGRYANGAYVEKGVFHHLESILEGNDETEIKWALKALFQLSKLEEVKDDIRACITLIMLSNSLENRSPELRKEYGRLINELYLYDSKYASRNISNECLSKLMTCISDFDELTQINLRALVAYKNI</sequence>
<protein>
    <submittedName>
        <fullName evidence="1">Uncharacterized protein</fullName>
    </submittedName>
</protein>
<name>A0AAU9JFJ4_9CILI</name>
<evidence type="ECO:0000313" key="2">
    <source>
        <dbReference type="Proteomes" id="UP001162131"/>
    </source>
</evidence>
<gene>
    <name evidence="1" type="ORF">BSTOLATCC_MIC36180</name>
</gene>
<comment type="caution">
    <text evidence="1">The sequence shown here is derived from an EMBL/GenBank/DDBJ whole genome shotgun (WGS) entry which is preliminary data.</text>
</comment>
<dbReference type="AlphaFoldDB" id="A0AAU9JFJ4"/>
<dbReference type="InterPro" id="IPR016024">
    <property type="entry name" value="ARM-type_fold"/>
</dbReference>
<dbReference type="SUPFAM" id="SSF48371">
    <property type="entry name" value="ARM repeat"/>
    <property type="match status" value="1"/>
</dbReference>